<dbReference type="EMBL" id="JABBWK010000024">
    <property type="protein sequence ID" value="KAG1901003.1"/>
    <property type="molecule type" value="Genomic_DNA"/>
</dbReference>
<comment type="caution">
    <text evidence="1">The sequence shown here is derived from an EMBL/GenBank/DDBJ whole genome shotgun (WGS) entry which is preliminary data.</text>
</comment>
<sequence length="773" mass="89641">MASIIWTLFSVDDIKVEHHPNSGIPTKVHMFSDFKCHPAHYSSWSAPEPDAQPWHPFKSCLEFDIAEIALEAALNNAQTDHLLDICHCCVRQSEKFTFQNHKDVCAKWDAASQRFTKDVVSIPFADASWDFDVYYRDLWEWATDLLHDPYLFPHFHFDAQRLSKFNGRSFEHFVDEPFMAQNFWDAQSQLPPDAKPLVFILYADKTKLSSFGTVKGYPVVVQLANLPTDIRNVRGQVVKEDKQHSGKPAWANFKATVWHKCFERILSLLAAKSNTGQWLECLDRLQHCFFPLILILLSDFEEKSTMSLAQGVRALWPCPICLAILATARAKETAEEREEILKEYRLRDILNALWTMKSTDVHCALSWDKLHFHSGGEWSDHLWVELQKHISSLGCDKISQVDKNYQAFPRWRDQKHPNQVMNIAFTDNSMHEDISKMIIYATHDILPEQDCPLSYLLLHCVCLYLELDMYASLEVHTAETISSGHHTHRMFSAILHVCFIKGAMWNYNTKPNEKMHSSLKDSYLLRTNFHDVAEQILRINQWQVIADHICHRLFEFDEHQRQLHADDLLESEEDFIVHVVERPISTNSSFHVKLGSKQPLETFDAIEKLHQDDQAFHNFHINLNEFLNILLPSSDIPLPEGNNKITEYRFLCVNYESMVNWCQHTDYLRCNPLFFGSPCFDCVFIQQTEDKVILGRLLFLFECLIGDRNFPLALIHPFDAPTEAQFFSVRSIIRGALLVPDGPLDYLVVDTVDTDMFLCMKMMHLEAGHIVRV</sequence>
<dbReference type="Pfam" id="PF18759">
    <property type="entry name" value="Plavaka"/>
    <property type="match status" value="1"/>
</dbReference>
<evidence type="ECO:0000313" key="2">
    <source>
        <dbReference type="Proteomes" id="UP001195769"/>
    </source>
</evidence>
<keyword evidence="2" id="KW-1185">Reference proteome</keyword>
<dbReference type="Proteomes" id="UP001195769">
    <property type="component" value="Unassembled WGS sequence"/>
</dbReference>
<organism evidence="1 2">
    <name type="scientific">Suillus fuscotomentosus</name>
    <dbReference type="NCBI Taxonomy" id="1912939"/>
    <lineage>
        <taxon>Eukaryota</taxon>
        <taxon>Fungi</taxon>
        <taxon>Dikarya</taxon>
        <taxon>Basidiomycota</taxon>
        <taxon>Agaricomycotina</taxon>
        <taxon>Agaricomycetes</taxon>
        <taxon>Agaricomycetidae</taxon>
        <taxon>Boletales</taxon>
        <taxon>Suillineae</taxon>
        <taxon>Suillaceae</taxon>
        <taxon>Suillus</taxon>
    </lineage>
</organism>
<proteinExistence type="predicted"/>
<dbReference type="InterPro" id="IPR041078">
    <property type="entry name" value="Plavaka"/>
</dbReference>
<gene>
    <name evidence="1" type="ORF">F5891DRAFT_1128287</name>
</gene>
<reference evidence="1" key="1">
    <citation type="journal article" date="2020" name="New Phytol.">
        <title>Comparative genomics reveals dynamic genome evolution in host specialist ectomycorrhizal fungi.</title>
        <authorList>
            <person name="Lofgren L.A."/>
            <person name="Nguyen N.H."/>
            <person name="Vilgalys R."/>
            <person name="Ruytinx J."/>
            <person name="Liao H.L."/>
            <person name="Branco S."/>
            <person name="Kuo A."/>
            <person name="LaButti K."/>
            <person name="Lipzen A."/>
            <person name="Andreopoulos W."/>
            <person name="Pangilinan J."/>
            <person name="Riley R."/>
            <person name="Hundley H."/>
            <person name="Na H."/>
            <person name="Barry K."/>
            <person name="Grigoriev I.V."/>
            <person name="Stajich J.E."/>
            <person name="Kennedy P.G."/>
        </authorList>
    </citation>
    <scope>NUCLEOTIDE SEQUENCE</scope>
    <source>
        <strain evidence="1">FC203</strain>
    </source>
</reference>
<evidence type="ECO:0000313" key="1">
    <source>
        <dbReference type="EMBL" id="KAG1901003.1"/>
    </source>
</evidence>
<dbReference type="GeneID" id="64658562"/>
<accession>A0AAD4HLH5</accession>
<dbReference type="AlphaFoldDB" id="A0AAD4HLH5"/>
<protein>
    <submittedName>
        <fullName evidence="1">Uncharacterized protein</fullName>
    </submittedName>
</protein>
<name>A0AAD4HLH5_9AGAM</name>
<dbReference type="RefSeq" id="XP_041226579.1">
    <property type="nucleotide sequence ID" value="XM_041364264.1"/>
</dbReference>